<reference evidence="1 2" key="1">
    <citation type="submission" date="2019-02" db="EMBL/GenBank/DDBJ databases">
        <title>Deep-cultivation of Planctomycetes and their phenomic and genomic characterization uncovers novel biology.</title>
        <authorList>
            <person name="Wiegand S."/>
            <person name="Jogler M."/>
            <person name="Boedeker C."/>
            <person name="Pinto D."/>
            <person name="Vollmers J."/>
            <person name="Rivas-Marin E."/>
            <person name="Kohn T."/>
            <person name="Peeters S.H."/>
            <person name="Heuer A."/>
            <person name="Rast P."/>
            <person name="Oberbeckmann S."/>
            <person name="Bunk B."/>
            <person name="Jeske O."/>
            <person name="Meyerdierks A."/>
            <person name="Storesund J.E."/>
            <person name="Kallscheuer N."/>
            <person name="Luecker S."/>
            <person name="Lage O.M."/>
            <person name="Pohl T."/>
            <person name="Merkel B.J."/>
            <person name="Hornburger P."/>
            <person name="Mueller R.-W."/>
            <person name="Bruemmer F."/>
            <person name="Labrenz M."/>
            <person name="Spormann A.M."/>
            <person name="Op Den Camp H."/>
            <person name="Overmann J."/>
            <person name="Amann R."/>
            <person name="Jetten M.S.M."/>
            <person name="Mascher T."/>
            <person name="Medema M.H."/>
            <person name="Devos D.P."/>
            <person name="Kaster A.-K."/>
            <person name="Ovreas L."/>
            <person name="Rohde M."/>
            <person name="Galperin M.Y."/>
            <person name="Jogler C."/>
        </authorList>
    </citation>
    <scope>NUCLEOTIDE SEQUENCE [LARGE SCALE GENOMIC DNA]</scope>
    <source>
        <strain evidence="1 2">Pla144</strain>
    </source>
</reference>
<evidence type="ECO:0000313" key="1">
    <source>
        <dbReference type="EMBL" id="TWU21346.1"/>
    </source>
</evidence>
<comment type="caution">
    <text evidence="1">The sequence shown here is derived from an EMBL/GenBank/DDBJ whole genome shotgun (WGS) entry which is preliminary data.</text>
</comment>
<gene>
    <name evidence="1" type="ORF">Pla144_45660</name>
</gene>
<dbReference type="Gene3D" id="2.60.120.200">
    <property type="match status" value="1"/>
</dbReference>
<accession>A0A5C6CD90</accession>
<dbReference type="Proteomes" id="UP000318437">
    <property type="component" value="Unassembled WGS sequence"/>
</dbReference>
<dbReference type="AlphaFoldDB" id="A0A5C6CD90"/>
<proteinExistence type="predicted"/>
<dbReference type="EMBL" id="SJPS01000010">
    <property type="protein sequence ID" value="TWU21346.1"/>
    <property type="molecule type" value="Genomic_DNA"/>
</dbReference>
<protein>
    <recommendedName>
        <fullName evidence="3">3-keto-disaccharide hydrolase domain-containing protein</fullName>
    </recommendedName>
</protein>
<evidence type="ECO:0008006" key="3">
    <source>
        <dbReference type="Google" id="ProtNLM"/>
    </source>
</evidence>
<organism evidence="1 2">
    <name type="scientific">Bythopirellula polymerisocia</name>
    <dbReference type="NCBI Taxonomy" id="2528003"/>
    <lineage>
        <taxon>Bacteria</taxon>
        <taxon>Pseudomonadati</taxon>
        <taxon>Planctomycetota</taxon>
        <taxon>Planctomycetia</taxon>
        <taxon>Pirellulales</taxon>
        <taxon>Lacipirellulaceae</taxon>
        <taxon>Bythopirellula</taxon>
    </lineage>
</organism>
<name>A0A5C6CD90_9BACT</name>
<sequence length="240" mass="26844">MLNSMQLSLLFNMLVQISFGIESASCSEQSTERRELLARGYQSQQFSAAQLKKWQIVGSGRLTIDHDQLVMSEVEDSKGFMLVSPEIYGRNVVVGYDVMVLRPATVLITNLAASNRPDGALTFPKDYDGNAKVMFETLNMYMMVAHNAAHNKPGPFIRRYPLPGNSALVTSQKNIMRTGQYYHVEAGKEGDQLWYKINGKAIVCVKDPDPHDKGKVILRIRGTGHEIASILLKNVIILRK</sequence>
<evidence type="ECO:0000313" key="2">
    <source>
        <dbReference type="Proteomes" id="UP000318437"/>
    </source>
</evidence>
<keyword evidence="2" id="KW-1185">Reference proteome</keyword>